<dbReference type="Proteomes" id="UP000839526">
    <property type="component" value="Unassembled WGS sequence"/>
</dbReference>
<dbReference type="EMBL" id="RWAH01000013">
    <property type="protein sequence ID" value="MMS77848.1"/>
    <property type="molecule type" value="Genomic_DNA"/>
</dbReference>
<feature type="signal peptide" evidence="1">
    <location>
        <begin position="1"/>
        <end position="19"/>
    </location>
</feature>
<reference evidence="2" key="1">
    <citation type="submission" date="2018-10" db="EMBL/GenBank/DDBJ databases">
        <authorList>
            <consortium name="PulseNet: The National Subtyping Network for Foodborne Disease Surveillance"/>
            <person name="Tarr C.L."/>
            <person name="Trees E."/>
            <person name="Katz L.S."/>
            <person name="Carleton-Romer H.A."/>
            <person name="Stroika S."/>
            <person name="Kucerova Z."/>
            <person name="Roache K.F."/>
            <person name="Sabol A.L."/>
            <person name="Besser J."/>
            <person name="Gerner-Smidt P."/>
        </authorList>
    </citation>
    <scope>NUCLEOTIDE SEQUENCE [LARGE SCALE GENOMIC DNA]</scope>
    <source>
        <strain evidence="2">PNUSAS052121</strain>
    </source>
</reference>
<keyword evidence="1" id="KW-0732">Signal</keyword>
<evidence type="ECO:0000256" key="1">
    <source>
        <dbReference type="SAM" id="SignalP"/>
    </source>
</evidence>
<comment type="caution">
    <text evidence="2">The sequence shown here is derived from an EMBL/GenBank/DDBJ whole genome shotgun (WGS) entry which is preliminary data.</text>
</comment>
<feature type="chain" id="PRO_5019266757" evidence="1">
    <location>
        <begin position="20"/>
        <end position="106"/>
    </location>
</feature>
<accession>A0A403T1Y4</accession>
<sequence>MKKILCVLAGMLAVTAAHADYLRDIQMSMQKANTGTEAVTLWNVYRMTDSEGSRVVCGFVKGFDDTGHFMPFLYKNGELFLNNSARPEQGQQTYLASPCSHTSSPV</sequence>
<proteinExistence type="predicted"/>
<name>A0A403T1Y4_SALER</name>
<organism evidence="2">
    <name type="scientific">Salmonella enterica</name>
    <name type="common">Salmonella choleraesuis</name>
    <dbReference type="NCBI Taxonomy" id="28901"/>
    <lineage>
        <taxon>Bacteria</taxon>
        <taxon>Pseudomonadati</taxon>
        <taxon>Pseudomonadota</taxon>
        <taxon>Gammaproteobacteria</taxon>
        <taxon>Enterobacterales</taxon>
        <taxon>Enterobacteriaceae</taxon>
        <taxon>Salmonella</taxon>
    </lineage>
</organism>
<dbReference type="AlphaFoldDB" id="A0A403T1Y4"/>
<gene>
    <name evidence="2" type="ORF">D9O31_15125</name>
</gene>
<protein>
    <submittedName>
        <fullName evidence="2">Uncharacterized protein</fullName>
    </submittedName>
</protein>
<evidence type="ECO:0000313" key="2">
    <source>
        <dbReference type="EMBL" id="MMS77848.1"/>
    </source>
</evidence>